<evidence type="ECO:0000256" key="18">
    <source>
        <dbReference type="SAM" id="MobiDB-lite"/>
    </source>
</evidence>
<dbReference type="PROSITE" id="PS50088">
    <property type="entry name" value="ANK_REPEAT"/>
    <property type="match status" value="2"/>
</dbReference>
<dbReference type="Gene3D" id="2.60.120.260">
    <property type="entry name" value="Galactose-binding domain-like"/>
    <property type="match status" value="1"/>
</dbReference>
<dbReference type="Pfam" id="PF07714">
    <property type="entry name" value="PK_Tyr_Ser-Thr"/>
    <property type="match status" value="1"/>
</dbReference>
<dbReference type="InterPro" id="IPR013783">
    <property type="entry name" value="Ig-like_fold"/>
</dbReference>
<dbReference type="InterPro" id="IPR001426">
    <property type="entry name" value="Tyr_kinase_rcpt_V_CS"/>
</dbReference>
<keyword evidence="7" id="KW-0732">Signal</keyword>
<dbReference type="FunFam" id="1.10.510.10:FF:000268">
    <property type="entry name" value="Receptor protein-tyrosine kinase"/>
    <property type="match status" value="1"/>
</dbReference>
<dbReference type="PROSITE" id="PS50853">
    <property type="entry name" value="FN3"/>
    <property type="match status" value="2"/>
</dbReference>
<evidence type="ECO:0000256" key="19">
    <source>
        <dbReference type="SAM" id="Phobius"/>
    </source>
</evidence>
<dbReference type="Pfam" id="PF14575">
    <property type="entry name" value="EphA2_TM"/>
    <property type="match status" value="1"/>
</dbReference>
<dbReference type="EC" id="2.7.10.1" evidence="2"/>
<feature type="domain" description="Protein kinase" evidence="20">
    <location>
        <begin position="755"/>
        <end position="1024"/>
    </location>
</feature>
<keyword evidence="13 19" id="KW-0472">Membrane</keyword>
<keyword evidence="16" id="KW-0325">Glycoprotein</keyword>
<dbReference type="InterPro" id="IPR050449">
    <property type="entry name" value="Ephrin_rcpt_TKs"/>
</dbReference>
<name>A0AAD8Z890_9TELE</name>
<dbReference type="GO" id="GO:0005262">
    <property type="term" value="F:calcium channel activity"/>
    <property type="evidence" value="ECO:0007669"/>
    <property type="project" value="InterPro"/>
</dbReference>
<evidence type="ECO:0000256" key="12">
    <source>
        <dbReference type="ARBA" id="ARBA00022989"/>
    </source>
</evidence>
<dbReference type="PROSITE" id="PS00791">
    <property type="entry name" value="RECEPTOR_TYR_KIN_V_2"/>
    <property type="match status" value="1"/>
</dbReference>
<keyword evidence="3" id="KW-1003">Cell membrane</keyword>
<feature type="transmembrane region" description="Helical" evidence="19">
    <location>
        <begin position="1431"/>
        <end position="1456"/>
    </location>
</feature>
<dbReference type="GO" id="GO:0005524">
    <property type="term" value="F:ATP binding"/>
    <property type="evidence" value="ECO:0007669"/>
    <property type="project" value="UniProtKB-KW"/>
</dbReference>
<dbReference type="Proteomes" id="UP001239994">
    <property type="component" value="Unassembled WGS sequence"/>
</dbReference>
<dbReference type="FunFam" id="1.25.40.20:FF:000270">
    <property type="entry name" value="Transient receptor potential cation channel subfamily V member 6"/>
    <property type="match status" value="1"/>
</dbReference>
<dbReference type="InterPro" id="IPR009030">
    <property type="entry name" value="Growth_fac_rcpt_cys_sf"/>
</dbReference>
<dbReference type="InterPro" id="IPR013761">
    <property type="entry name" value="SAM/pointed_sf"/>
</dbReference>
<gene>
    <name evidence="24" type="ORF">P4O66_001395</name>
</gene>
<feature type="domain" description="SAM" evidence="21">
    <location>
        <begin position="1045"/>
        <end position="1109"/>
    </location>
</feature>
<dbReference type="Pfam" id="PF12796">
    <property type="entry name" value="Ank_2"/>
    <property type="match status" value="1"/>
</dbReference>
<evidence type="ECO:0000256" key="3">
    <source>
        <dbReference type="ARBA" id="ARBA00022475"/>
    </source>
</evidence>
<feature type="compositionally biased region" description="Basic and acidic residues" evidence="18">
    <location>
        <begin position="1758"/>
        <end position="1774"/>
    </location>
</feature>
<keyword evidence="15" id="KW-0675">Receptor</keyword>
<dbReference type="SUPFAM" id="SSF49785">
    <property type="entry name" value="Galactose-binding domain-like"/>
    <property type="match status" value="1"/>
</dbReference>
<feature type="transmembrane region" description="Helical" evidence="19">
    <location>
        <begin position="1598"/>
        <end position="1618"/>
    </location>
</feature>
<dbReference type="PANTHER" id="PTHR46877">
    <property type="entry name" value="EPH RECEPTOR A5"/>
    <property type="match status" value="1"/>
</dbReference>
<dbReference type="Gene3D" id="2.60.40.10">
    <property type="entry name" value="Immunoglobulins"/>
    <property type="match status" value="2"/>
</dbReference>
<dbReference type="FunFam" id="2.10.50.10:FF:000001">
    <property type="entry name" value="Ephrin type-A receptor 5"/>
    <property type="match status" value="1"/>
</dbReference>
<sequence length="1824" mass="204916">MVPAINGQQPVAPVSALTVMLLDTTESTSELGWTTYPDTGWDEVSVLDDKGKLIRTFEVCNVNQNPRLQDNWLATPFLYRQSAPRIFVTLRFSVRDCASLRSPSPTCRETLTLYYKQADSQRELERTWAAEPSSGETREGWVKIDTIAADKSFSRVEPSLPHQYNPERMQRVNVKTRSFAPLTRLGFVLAIVDSGACVSLMGVSVFYRRCPAVSRYLASYSATPSGAEPTALVPVTGTCVAHSQSQGGTAPRMHCNAEGEWMVPVGKCTCDAGYEPSQNSSACLDASGHLGSLAAGKRIRRRMSSASVALENRWQRGINKFPHPKGSVGMSVWKMPEAEPFELVMSFFLLTSTSFHFLPHPCAAPPPTPPTPPHPPTTACPVGTYKASAGSAPCIRCPANSRTGLEASEECECRSGFYRAPGDASTTACTAPCVGAGMQGGSVKGAVLCLDPPGPPSAPVSLSWEYESSKGGVALYWKPPQDMGGRSEVWYGVVCRICPAAKNSPSSVCSWCGETVTYGPSQTGLRQTKVTLGNLLTRVTYVIQIQAMNDVSALSPFPPQSATINFTTSQSVPSEVPVLHQLSSSSDSITLSWPQPNRPNGDILEYQLRYYDKGSEETSVVSVFSETNTVTVTSLIPGSIYAFQIRARNERGFGPYSHTIYFSTMAREENSRQIQNRLPLMVGSVMGGAAFLLVVAAVVVVFVFRSKRRESPYSDRLQRYISNRAGAKYYVDPSMYEDPSEAVKEFAREIEPTQLKIEEVIRAAQFGEVSRGRYRPLGRREMLVAVKTLRWGVTDRERGVFLREAGVLGQFDHPNVLKLEGVIIHTPPERIITELMENGPLDAFLRENEDQFSVLQLVGMLRGVGAGMRYLSERNFVHRDLAARNVLVNSNLVCKVSDFGLSRLMKGTDHNMPSYTASLGSKIPVRWTAPEAFQHRKFSSASDVWSFGILMWEVMSYGDRPYWDMSNQEVMKAVVEQYRLPAPSGCPSALHALMLQCWQGDRQDRPGFDSLLSSLDRLIRHPASLKAELARPTQPLLSPTHTDLSSVTTVHEWLIALRMDRYRDEFDRAQLHSLERVSLLTMEDMRALGVNLVGHQRKLVNSAQQLRTHLTQGQFNYWWSQLRFRCQNKKGWQEMLDETFLLQYKRENDIPLFYATKTNNVGCIKKLLDCATTNIFERGALGETALHVAVMHEHLEAAVELMDGAPELINEPMTTDLYQGITALHIAVINQNVNLVQELIQRGAHVSTPRATGMYFRKRRKGLIYYGEHILAFACCTGNKKMMSMLIKAGANIRAQDTLGNTLLHILILQPNKINACEIMEFLLKHDAEMDATSPLDMLPNYKGLTPFKLAAKKGNVVIFQHLVNRRRIVQWKLGPLSSYLYDLSEIDSRADDVSVLHLIVSSQKREARRILEVTPVQQLINLKWNLYGKYYFRLLLLVYLLYIGTFTLCCMHRPLKDIPVNYTKADNDYTIRIQKTLKESYNTYEDHLRLGGEIISVVGALIILLLEIPDILRVGVKRYFGQTALGGPFHVTLIIYAVLVVALCVLRTSEMMGEMVLMALCLVLGWLNVLYFARGFEILGPYVIVIQKIIFGDLTKFMWLSLIAITGFSTAVWMWYITQEPLSVPQYRSFPITFFSEFELTIGLIDLPVDHTVYTHPVVHLVHCCFSVVSHLLLISLLTAMMSDTQWRVGQERDELWRTQVVATTLMLEQRLPRYLWPRLGECGLLYGLGDRWYLRVEERTDQLLQKMRRYVNMFSKPDEGDEKQKQEPEKSSGTDSSTEMQVHARSQPNRKSELCWEIIRQSVLGTQQENEECSDSLEMKYV</sequence>
<feature type="transmembrane region" description="Helical" evidence="19">
    <location>
        <begin position="1491"/>
        <end position="1509"/>
    </location>
</feature>
<evidence type="ECO:0000256" key="16">
    <source>
        <dbReference type="ARBA" id="ARBA00023180"/>
    </source>
</evidence>
<keyword evidence="6 19" id="KW-0812">Transmembrane</keyword>
<dbReference type="InterPro" id="IPR001660">
    <property type="entry name" value="SAM"/>
</dbReference>
<evidence type="ECO:0000259" key="20">
    <source>
        <dbReference type="PROSITE" id="PS50011"/>
    </source>
</evidence>
<dbReference type="SMART" id="SM00615">
    <property type="entry name" value="EPH_lbd"/>
    <property type="match status" value="1"/>
</dbReference>
<evidence type="ECO:0000256" key="4">
    <source>
        <dbReference type="ARBA" id="ARBA00022553"/>
    </source>
</evidence>
<dbReference type="EMBL" id="JAROKS010000016">
    <property type="protein sequence ID" value="KAK1794682.1"/>
    <property type="molecule type" value="Genomic_DNA"/>
</dbReference>
<feature type="transmembrane region" description="Helical" evidence="19">
    <location>
        <begin position="1556"/>
        <end position="1577"/>
    </location>
</feature>
<feature type="domain" description="Fibronectin type-III" evidence="22">
    <location>
        <begin position="572"/>
        <end position="667"/>
    </location>
</feature>
<dbReference type="InterPro" id="IPR000719">
    <property type="entry name" value="Prot_kinase_dom"/>
</dbReference>
<feature type="transmembrane region" description="Helical" evidence="19">
    <location>
        <begin position="680"/>
        <end position="704"/>
    </location>
</feature>
<feature type="transmembrane region" description="Helical" evidence="19">
    <location>
        <begin position="1530"/>
        <end position="1550"/>
    </location>
</feature>
<dbReference type="PROSITE" id="PS51550">
    <property type="entry name" value="EPH_LBD"/>
    <property type="match status" value="1"/>
</dbReference>
<feature type="domain" description="Eph LBD" evidence="23">
    <location>
        <begin position="18"/>
        <end position="215"/>
    </location>
</feature>
<evidence type="ECO:0000259" key="21">
    <source>
        <dbReference type="PROSITE" id="PS50105"/>
    </source>
</evidence>
<dbReference type="InterPro" id="IPR003961">
    <property type="entry name" value="FN3_dom"/>
</dbReference>
<feature type="transmembrane region" description="Helical" evidence="19">
    <location>
        <begin position="1659"/>
        <end position="1679"/>
    </location>
</feature>
<dbReference type="InterPro" id="IPR008266">
    <property type="entry name" value="Tyr_kinase_AS"/>
</dbReference>
<keyword evidence="25" id="KW-1185">Reference proteome</keyword>
<keyword evidence="17" id="KW-0040">ANK repeat</keyword>
<evidence type="ECO:0000256" key="1">
    <source>
        <dbReference type="ARBA" id="ARBA00004251"/>
    </source>
</evidence>
<dbReference type="SMART" id="SM00248">
    <property type="entry name" value="ANK"/>
    <property type="match status" value="6"/>
</dbReference>
<dbReference type="PROSITE" id="PS50011">
    <property type="entry name" value="PROTEIN_KINASE_DOM"/>
    <property type="match status" value="1"/>
</dbReference>
<keyword evidence="4" id="KW-0597">Phosphoprotein</keyword>
<dbReference type="InterPro" id="IPR011641">
    <property type="entry name" value="Tyr-kin_ephrin_A/B_rcpt-like"/>
</dbReference>
<evidence type="ECO:0000256" key="10">
    <source>
        <dbReference type="ARBA" id="ARBA00022777"/>
    </source>
</evidence>
<dbReference type="SUPFAM" id="SSF56112">
    <property type="entry name" value="Protein kinase-like (PK-like)"/>
    <property type="match status" value="1"/>
</dbReference>
<dbReference type="InterPro" id="IPR001245">
    <property type="entry name" value="Ser-Thr/Tyr_kinase_cat_dom"/>
</dbReference>
<comment type="subcellular location">
    <subcellularLocation>
        <location evidence="1">Cell membrane</location>
        <topology evidence="1">Single-pass type I membrane protein</topology>
    </subcellularLocation>
</comment>
<feature type="compositionally biased region" description="Polar residues" evidence="18">
    <location>
        <begin position="1775"/>
        <end position="1791"/>
    </location>
</feature>
<evidence type="ECO:0000256" key="17">
    <source>
        <dbReference type="PROSITE-ProRule" id="PRU00023"/>
    </source>
</evidence>
<evidence type="ECO:0000313" key="25">
    <source>
        <dbReference type="Proteomes" id="UP001239994"/>
    </source>
</evidence>
<comment type="caution">
    <text evidence="24">The sequence shown here is derived from an EMBL/GenBank/DDBJ whole genome shotgun (WGS) entry which is preliminary data.</text>
</comment>
<proteinExistence type="predicted"/>
<dbReference type="Pfam" id="PF00536">
    <property type="entry name" value="SAM_1"/>
    <property type="match status" value="1"/>
</dbReference>
<dbReference type="FunFam" id="2.60.120.260:FF:000327">
    <property type="entry name" value="EPH receptor B4"/>
    <property type="match status" value="1"/>
</dbReference>
<dbReference type="InterPro" id="IPR001090">
    <property type="entry name" value="Ephrin_rcpt_lig-bd_dom"/>
</dbReference>
<dbReference type="InterPro" id="IPR036770">
    <property type="entry name" value="Ankyrin_rpt-contain_sf"/>
</dbReference>
<dbReference type="GO" id="GO:0030425">
    <property type="term" value="C:dendrite"/>
    <property type="evidence" value="ECO:0007669"/>
    <property type="project" value="TreeGrafter"/>
</dbReference>
<dbReference type="InterPro" id="IPR008344">
    <property type="entry name" value="TRPV5/TRPV6"/>
</dbReference>
<dbReference type="GO" id="GO:0005886">
    <property type="term" value="C:plasma membrane"/>
    <property type="evidence" value="ECO:0007669"/>
    <property type="project" value="UniProtKB-SubCell"/>
</dbReference>
<dbReference type="Gene3D" id="1.10.150.50">
    <property type="entry name" value="Transcription Factor, Ets-1"/>
    <property type="match status" value="1"/>
</dbReference>
<keyword evidence="12 19" id="KW-1133">Transmembrane helix</keyword>
<dbReference type="SMART" id="SM00454">
    <property type="entry name" value="SAM"/>
    <property type="match status" value="1"/>
</dbReference>
<dbReference type="CDD" id="cd22192">
    <property type="entry name" value="TRPV5-6"/>
    <property type="match status" value="1"/>
</dbReference>
<dbReference type="SUPFAM" id="SSF57184">
    <property type="entry name" value="Growth factor receptor domain"/>
    <property type="match status" value="1"/>
</dbReference>
<keyword evidence="5" id="KW-0808">Transferase</keyword>
<dbReference type="SUPFAM" id="SSF47769">
    <property type="entry name" value="SAM/Pointed domain"/>
    <property type="match status" value="1"/>
</dbReference>
<evidence type="ECO:0000256" key="2">
    <source>
        <dbReference type="ARBA" id="ARBA00011902"/>
    </source>
</evidence>
<keyword evidence="8" id="KW-0677">Repeat</keyword>
<evidence type="ECO:0000256" key="7">
    <source>
        <dbReference type="ARBA" id="ARBA00022729"/>
    </source>
</evidence>
<evidence type="ECO:0000259" key="23">
    <source>
        <dbReference type="PROSITE" id="PS51550"/>
    </source>
</evidence>
<dbReference type="PROSITE" id="PS50105">
    <property type="entry name" value="SAM_DOMAIN"/>
    <property type="match status" value="1"/>
</dbReference>
<organism evidence="24 25">
    <name type="scientific">Electrophorus voltai</name>
    <dbReference type="NCBI Taxonomy" id="2609070"/>
    <lineage>
        <taxon>Eukaryota</taxon>
        <taxon>Metazoa</taxon>
        <taxon>Chordata</taxon>
        <taxon>Craniata</taxon>
        <taxon>Vertebrata</taxon>
        <taxon>Euteleostomi</taxon>
        <taxon>Actinopterygii</taxon>
        <taxon>Neopterygii</taxon>
        <taxon>Teleostei</taxon>
        <taxon>Ostariophysi</taxon>
        <taxon>Gymnotiformes</taxon>
        <taxon>Gymnotoidei</taxon>
        <taxon>Gymnotidae</taxon>
        <taxon>Electrophorus</taxon>
    </lineage>
</organism>
<dbReference type="SMART" id="SM00219">
    <property type="entry name" value="TyrKc"/>
    <property type="match status" value="1"/>
</dbReference>
<dbReference type="Gene3D" id="2.10.50.10">
    <property type="entry name" value="Tumor Necrosis Factor Receptor, subunit A, domain 2"/>
    <property type="match status" value="1"/>
</dbReference>
<dbReference type="SUPFAM" id="SSF48403">
    <property type="entry name" value="Ankyrin repeat"/>
    <property type="match status" value="1"/>
</dbReference>
<dbReference type="Pfam" id="PF25599">
    <property type="entry name" value="Ephrin_CRD"/>
    <property type="match status" value="1"/>
</dbReference>
<evidence type="ECO:0000256" key="6">
    <source>
        <dbReference type="ARBA" id="ARBA00022692"/>
    </source>
</evidence>
<keyword evidence="11" id="KW-0067">ATP-binding</keyword>
<evidence type="ECO:0000256" key="9">
    <source>
        <dbReference type="ARBA" id="ARBA00022741"/>
    </source>
</evidence>
<accession>A0AAD8Z890</accession>
<evidence type="ECO:0000256" key="8">
    <source>
        <dbReference type="ARBA" id="ARBA00022737"/>
    </source>
</evidence>
<dbReference type="CDD" id="cd00063">
    <property type="entry name" value="FN3"/>
    <property type="match status" value="2"/>
</dbReference>
<dbReference type="Gene3D" id="1.10.510.10">
    <property type="entry name" value="Transferase(Phosphotransferase) domain 1"/>
    <property type="match status" value="1"/>
</dbReference>
<evidence type="ECO:0000256" key="15">
    <source>
        <dbReference type="ARBA" id="ARBA00023170"/>
    </source>
</evidence>
<keyword evidence="10" id="KW-0418">Kinase</keyword>
<protein>
    <recommendedName>
        <fullName evidence="2">receptor protein-tyrosine kinase</fullName>
        <ecNumber evidence="2">2.7.10.1</ecNumber>
    </recommendedName>
</protein>
<dbReference type="Gene3D" id="1.25.40.20">
    <property type="entry name" value="Ankyrin repeat-containing domain"/>
    <property type="match status" value="2"/>
</dbReference>
<evidence type="ECO:0000259" key="22">
    <source>
        <dbReference type="PROSITE" id="PS50853"/>
    </source>
</evidence>
<dbReference type="Pfam" id="PF01404">
    <property type="entry name" value="Ephrin_lbd"/>
    <property type="match status" value="1"/>
</dbReference>
<dbReference type="SMART" id="SM00060">
    <property type="entry name" value="FN3"/>
    <property type="match status" value="2"/>
</dbReference>
<dbReference type="InterPro" id="IPR036116">
    <property type="entry name" value="FN3_sf"/>
</dbReference>
<evidence type="ECO:0000256" key="11">
    <source>
        <dbReference type="ARBA" id="ARBA00022840"/>
    </source>
</evidence>
<reference evidence="24" key="1">
    <citation type="submission" date="2023-03" db="EMBL/GenBank/DDBJ databases">
        <title>Electrophorus voltai genome.</title>
        <authorList>
            <person name="Bian C."/>
        </authorList>
    </citation>
    <scope>NUCLEOTIDE SEQUENCE</scope>
    <source>
        <strain evidence="24">CB-2022</strain>
        <tissue evidence="24">Muscle</tissue>
    </source>
</reference>
<dbReference type="InterPro" id="IPR008979">
    <property type="entry name" value="Galactose-bd-like_sf"/>
</dbReference>
<evidence type="ECO:0000256" key="14">
    <source>
        <dbReference type="ARBA" id="ARBA00023137"/>
    </source>
</evidence>
<dbReference type="FunFam" id="3.30.200.20:FF:000143">
    <property type="entry name" value="Ephrin type-B receptor 6"/>
    <property type="match status" value="1"/>
</dbReference>
<feature type="region of interest" description="Disordered" evidence="18">
    <location>
        <begin position="1757"/>
        <end position="1792"/>
    </location>
</feature>
<dbReference type="Pfam" id="PF07699">
    <property type="entry name" value="Ephrin_rec_like"/>
    <property type="match status" value="1"/>
</dbReference>
<dbReference type="GO" id="GO:0007411">
    <property type="term" value="P:axon guidance"/>
    <property type="evidence" value="ECO:0007669"/>
    <property type="project" value="TreeGrafter"/>
</dbReference>
<dbReference type="PRINTS" id="PR01765">
    <property type="entry name" value="ECACCHANNEL"/>
</dbReference>
<dbReference type="FunFam" id="2.60.40.10:FF:000059">
    <property type="entry name" value="Ephrin type-A receptor 6"/>
    <property type="match status" value="1"/>
</dbReference>
<feature type="repeat" description="ANK" evidence="17">
    <location>
        <begin position="1219"/>
        <end position="1251"/>
    </location>
</feature>
<dbReference type="Gene3D" id="2.60.40.1770">
    <property type="entry name" value="ephrin a2 ectodomain"/>
    <property type="match status" value="1"/>
</dbReference>
<dbReference type="PROSITE" id="PS50297">
    <property type="entry name" value="ANK_REP_REGION"/>
    <property type="match status" value="1"/>
</dbReference>
<dbReference type="Gene3D" id="3.30.200.20">
    <property type="entry name" value="Phosphorylase Kinase, domain 1"/>
    <property type="match status" value="1"/>
</dbReference>
<dbReference type="PRINTS" id="PR00109">
    <property type="entry name" value="TYRKINASE"/>
</dbReference>
<dbReference type="Pfam" id="PF00041">
    <property type="entry name" value="fn3"/>
    <property type="match status" value="1"/>
</dbReference>
<dbReference type="FunFam" id="2.60.40.1770:FF:000002">
    <property type="entry name" value="ephrin type-A receptor 2"/>
    <property type="match status" value="1"/>
</dbReference>
<dbReference type="PROSITE" id="PS00109">
    <property type="entry name" value="PROTEIN_KINASE_TYR"/>
    <property type="match status" value="1"/>
</dbReference>
<keyword evidence="14" id="KW-0829">Tyrosine-protein kinase</keyword>
<dbReference type="InterPro" id="IPR002110">
    <property type="entry name" value="Ankyrin_rpt"/>
</dbReference>
<dbReference type="SUPFAM" id="SSF49265">
    <property type="entry name" value="Fibronectin type III"/>
    <property type="match status" value="1"/>
</dbReference>
<evidence type="ECO:0000256" key="13">
    <source>
        <dbReference type="ARBA" id="ARBA00023136"/>
    </source>
</evidence>
<dbReference type="PANTHER" id="PTHR46877:SF15">
    <property type="entry name" value="EPHRIN TYPE-B RECEPTOR 6"/>
    <property type="match status" value="1"/>
</dbReference>
<evidence type="ECO:0000313" key="24">
    <source>
        <dbReference type="EMBL" id="KAK1794682.1"/>
    </source>
</evidence>
<feature type="domain" description="Fibronectin type-III" evidence="22">
    <location>
        <begin position="458"/>
        <end position="571"/>
    </location>
</feature>
<dbReference type="InterPro" id="IPR027936">
    <property type="entry name" value="Eph_TM"/>
</dbReference>
<dbReference type="InterPro" id="IPR020635">
    <property type="entry name" value="Tyr_kinase_cat_dom"/>
</dbReference>
<feature type="repeat" description="ANK" evidence="17">
    <location>
        <begin position="1266"/>
        <end position="1298"/>
    </location>
</feature>
<dbReference type="GO" id="GO:0005005">
    <property type="term" value="F:transmembrane-ephrin receptor activity"/>
    <property type="evidence" value="ECO:0007669"/>
    <property type="project" value="TreeGrafter"/>
</dbReference>
<dbReference type="PRINTS" id="PR00014">
    <property type="entry name" value="FNTYPEIII"/>
</dbReference>
<evidence type="ECO:0000256" key="5">
    <source>
        <dbReference type="ARBA" id="ARBA00022679"/>
    </source>
</evidence>
<dbReference type="InterPro" id="IPR011009">
    <property type="entry name" value="Kinase-like_dom_sf"/>
</dbReference>
<keyword evidence="9" id="KW-0547">Nucleotide-binding</keyword>